<evidence type="ECO:0000313" key="1">
    <source>
        <dbReference type="EMBL" id="KAJ8668793.1"/>
    </source>
</evidence>
<organism evidence="1 2">
    <name type="scientific">Eretmocerus hayati</name>
    <dbReference type="NCBI Taxonomy" id="131215"/>
    <lineage>
        <taxon>Eukaryota</taxon>
        <taxon>Metazoa</taxon>
        <taxon>Ecdysozoa</taxon>
        <taxon>Arthropoda</taxon>
        <taxon>Hexapoda</taxon>
        <taxon>Insecta</taxon>
        <taxon>Pterygota</taxon>
        <taxon>Neoptera</taxon>
        <taxon>Endopterygota</taxon>
        <taxon>Hymenoptera</taxon>
        <taxon>Apocrita</taxon>
        <taxon>Proctotrupomorpha</taxon>
        <taxon>Chalcidoidea</taxon>
        <taxon>Aphelinidae</taxon>
        <taxon>Aphelininae</taxon>
        <taxon>Eretmocerus</taxon>
    </lineage>
</organism>
<comment type="caution">
    <text evidence="1">The sequence shown here is derived from an EMBL/GenBank/DDBJ whole genome shotgun (WGS) entry which is preliminary data.</text>
</comment>
<accession>A0ACC2NDD7</accession>
<evidence type="ECO:0000313" key="2">
    <source>
        <dbReference type="Proteomes" id="UP001239111"/>
    </source>
</evidence>
<reference evidence="1" key="1">
    <citation type="submission" date="2023-04" db="EMBL/GenBank/DDBJ databases">
        <title>A chromosome-level genome assembly of the parasitoid wasp Eretmocerus hayati.</title>
        <authorList>
            <person name="Zhong Y."/>
            <person name="Liu S."/>
            <person name="Liu Y."/>
        </authorList>
    </citation>
    <scope>NUCLEOTIDE SEQUENCE</scope>
    <source>
        <strain evidence="1">ZJU_SS_LIU_2023</strain>
    </source>
</reference>
<dbReference type="EMBL" id="CM056743">
    <property type="protein sequence ID" value="KAJ8668793.1"/>
    <property type="molecule type" value="Genomic_DNA"/>
</dbReference>
<keyword evidence="2" id="KW-1185">Reference proteome</keyword>
<proteinExistence type="predicted"/>
<name>A0ACC2NDD7_9HYME</name>
<dbReference type="Proteomes" id="UP001239111">
    <property type="component" value="Chromosome 3"/>
</dbReference>
<gene>
    <name evidence="1" type="ORF">QAD02_000052</name>
</gene>
<protein>
    <submittedName>
        <fullName evidence="1">Uncharacterized protein</fullName>
    </submittedName>
</protein>
<sequence>MLLLKKEDSLTLENLEGWPQFMVWQLFWWYRYRLIEDVGLVLAPIDSLRCIMAEEALAYCSRFTAALYRVEAESKGDAPFGIRGAQNEAQMVREAMRLVE</sequence>